<dbReference type="InterPro" id="IPR021328">
    <property type="entry name" value="CotB-like"/>
</dbReference>
<evidence type="ECO:0000313" key="2">
    <source>
        <dbReference type="Proteomes" id="UP000287296"/>
    </source>
</evidence>
<gene>
    <name evidence="1" type="ORF">D5F11_020010</name>
</gene>
<organism evidence="1 2">
    <name type="scientific">Siminovitchia terrae</name>
    <name type="common">Bacillus terrae</name>
    <dbReference type="NCBI Taxonomy" id="1914933"/>
    <lineage>
        <taxon>Bacteria</taxon>
        <taxon>Bacillati</taxon>
        <taxon>Bacillota</taxon>
        <taxon>Bacilli</taxon>
        <taxon>Bacillales</taxon>
        <taxon>Bacillaceae</taxon>
        <taxon>Siminovitchia</taxon>
    </lineage>
</organism>
<dbReference type="Pfam" id="PF11155">
    <property type="entry name" value="DUF2935"/>
    <property type="match status" value="2"/>
</dbReference>
<evidence type="ECO:0000313" key="1">
    <source>
        <dbReference type="EMBL" id="RST57916.1"/>
    </source>
</evidence>
<dbReference type="Gene3D" id="1.20.1260.120">
    <property type="entry name" value="Protein of unknown function DUF2935"/>
    <property type="match status" value="1"/>
</dbReference>
<sequence length="282" mass="32853">MNSLIGKKQKGVTILTVTVQELKFEHEFWLQVLGDHSRFILESLSFVESRDIDQAKEFKRIFDGLLQEARRQNDLKGLVTLTEKAAGHVAHFKNFKLSLLKRSLVKQIKIHLSPTFINHMINELEEYERIISFLKKEESPPVVHEIHHHLLWLQDAYGHAGAINDNMDSVEKRLKEQSQLFTEHFEDFYLKAVELAGYLRTKMYEFPALARLNKDTKLEIEAFQMFLNELLELEISAKALGTFPALMADHMFREECYYLYKLAESTKEGTPSCNPAKPRIEK</sequence>
<protein>
    <submittedName>
        <fullName evidence="1">DUF2935 domain-containing protein</fullName>
    </submittedName>
</protein>
<proteinExistence type="predicted"/>
<dbReference type="OrthoDB" id="1633927at2"/>
<comment type="caution">
    <text evidence="1">The sequence shown here is derived from an EMBL/GenBank/DDBJ whole genome shotgun (WGS) entry which is preliminary data.</text>
</comment>
<reference evidence="1 2" key="1">
    <citation type="submission" date="2018-12" db="EMBL/GenBank/DDBJ databases">
        <authorList>
            <person name="Sun L."/>
            <person name="Chen Z."/>
        </authorList>
    </citation>
    <scope>NUCLEOTIDE SEQUENCE [LARGE SCALE GENOMIC DNA]</scope>
    <source>
        <strain evidence="1 2">LMG 29736</strain>
    </source>
</reference>
<name>A0A429X3H1_SIMTE</name>
<dbReference type="SUPFAM" id="SSF158430">
    <property type="entry name" value="Bacillus cereus metalloprotein-like"/>
    <property type="match status" value="2"/>
</dbReference>
<dbReference type="Proteomes" id="UP000287296">
    <property type="component" value="Unassembled WGS sequence"/>
</dbReference>
<dbReference type="EMBL" id="QYTW02000026">
    <property type="protein sequence ID" value="RST57916.1"/>
    <property type="molecule type" value="Genomic_DNA"/>
</dbReference>
<dbReference type="AlphaFoldDB" id="A0A429X3H1"/>
<accession>A0A429X3H1</accession>